<feature type="region of interest" description="Disordered" evidence="1">
    <location>
        <begin position="12"/>
        <end position="70"/>
    </location>
</feature>
<evidence type="ECO:0000313" key="2">
    <source>
        <dbReference type="EMBL" id="GMF19954.1"/>
    </source>
</evidence>
<feature type="compositionally biased region" description="Acidic residues" evidence="1">
    <location>
        <begin position="33"/>
        <end position="42"/>
    </location>
</feature>
<feature type="compositionally biased region" description="Basic and acidic residues" evidence="1">
    <location>
        <begin position="312"/>
        <end position="321"/>
    </location>
</feature>
<comment type="caution">
    <text evidence="2">The sequence shown here is derived from an EMBL/GenBank/DDBJ whole genome shotgun (WGS) entry which is preliminary data.</text>
</comment>
<gene>
    <name evidence="2" type="ORF">Pfra01_000223000</name>
</gene>
<evidence type="ECO:0000313" key="3">
    <source>
        <dbReference type="Proteomes" id="UP001165121"/>
    </source>
</evidence>
<sequence>MNLSMVRGMLEQVGRRHPSYSWTSSGAHHSEVSESDFSESEESAATQPSEASDDTNRDHRHGKPCSDADLLKRARDAHRRVDFKALSAGPNVGGPWKRVEAADRFVVFRRQESKVSIFESMLTSKIHADPEVLCAGRLDACLDEVLSILCPHTEAEHNAVMTVLYDKRFLCGSVERIVPCSADSRMENNEHGEHLVVKTSSFAGSTLFSANEQWCFTDFFQRKNERDGFTISLNSLGRYEATPGRMTGTQTRVDQLHDLNAAFLVDLDPGRKGLRVVYRAKFLTDLSDRDRSTSNQSTNSDTPSSPAVESSAEIKAHNSTS</sequence>
<dbReference type="AlphaFoldDB" id="A0A9W6TQ56"/>
<keyword evidence="3" id="KW-1185">Reference proteome</keyword>
<accession>A0A9W6TQ56</accession>
<protein>
    <submittedName>
        <fullName evidence="2">Unnamed protein product</fullName>
    </submittedName>
</protein>
<name>A0A9W6TQ56_9STRA</name>
<dbReference type="OrthoDB" id="97747at2759"/>
<proteinExistence type="predicted"/>
<feature type="compositionally biased region" description="Polar residues" evidence="1">
    <location>
        <begin position="293"/>
        <end position="308"/>
    </location>
</feature>
<evidence type="ECO:0000256" key="1">
    <source>
        <dbReference type="SAM" id="MobiDB-lite"/>
    </source>
</evidence>
<dbReference type="Proteomes" id="UP001165121">
    <property type="component" value="Unassembled WGS sequence"/>
</dbReference>
<dbReference type="PANTHER" id="PTHR43102">
    <property type="entry name" value="SLR1143 PROTEIN"/>
    <property type="match status" value="1"/>
</dbReference>
<reference evidence="2" key="1">
    <citation type="submission" date="2023-04" db="EMBL/GenBank/DDBJ databases">
        <title>Phytophthora fragariaefolia NBRC 109709.</title>
        <authorList>
            <person name="Ichikawa N."/>
            <person name="Sato H."/>
            <person name="Tonouchi N."/>
        </authorList>
    </citation>
    <scope>NUCLEOTIDE SEQUENCE</scope>
    <source>
        <strain evidence="2">NBRC 109709</strain>
    </source>
</reference>
<dbReference type="PANTHER" id="PTHR43102:SF2">
    <property type="entry name" value="GAF DOMAIN-CONTAINING PROTEIN"/>
    <property type="match status" value="1"/>
</dbReference>
<organism evidence="2 3">
    <name type="scientific">Phytophthora fragariaefolia</name>
    <dbReference type="NCBI Taxonomy" id="1490495"/>
    <lineage>
        <taxon>Eukaryota</taxon>
        <taxon>Sar</taxon>
        <taxon>Stramenopiles</taxon>
        <taxon>Oomycota</taxon>
        <taxon>Peronosporomycetes</taxon>
        <taxon>Peronosporales</taxon>
        <taxon>Peronosporaceae</taxon>
        <taxon>Phytophthora</taxon>
    </lineage>
</organism>
<dbReference type="EMBL" id="BSXT01000180">
    <property type="protein sequence ID" value="GMF19954.1"/>
    <property type="molecule type" value="Genomic_DNA"/>
</dbReference>
<feature type="region of interest" description="Disordered" evidence="1">
    <location>
        <begin position="288"/>
        <end position="321"/>
    </location>
</feature>